<keyword evidence="3" id="KW-1185">Reference proteome</keyword>
<organism evidence="2 3">
    <name type="scientific">Roseimaritima multifibrata</name>
    <dbReference type="NCBI Taxonomy" id="1930274"/>
    <lineage>
        <taxon>Bacteria</taxon>
        <taxon>Pseudomonadati</taxon>
        <taxon>Planctomycetota</taxon>
        <taxon>Planctomycetia</taxon>
        <taxon>Pirellulales</taxon>
        <taxon>Pirellulaceae</taxon>
        <taxon>Roseimaritima</taxon>
    </lineage>
</organism>
<evidence type="ECO:0000313" key="2">
    <source>
        <dbReference type="EMBL" id="QDS91545.1"/>
    </source>
</evidence>
<dbReference type="KEGG" id="rml:FF011L_02750"/>
<evidence type="ECO:0000256" key="1">
    <source>
        <dbReference type="SAM" id="MobiDB-lite"/>
    </source>
</evidence>
<feature type="region of interest" description="Disordered" evidence="1">
    <location>
        <begin position="39"/>
        <end position="73"/>
    </location>
</feature>
<dbReference type="EMBL" id="CP036262">
    <property type="protein sequence ID" value="QDS91545.1"/>
    <property type="molecule type" value="Genomic_DNA"/>
</dbReference>
<name>A0A517M9I0_9BACT</name>
<reference evidence="2 3" key="1">
    <citation type="submission" date="2019-02" db="EMBL/GenBank/DDBJ databases">
        <title>Deep-cultivation of Planctomycetes and their phenomic and genomic characterization uncovers novel biology.</title>
        <authorList>
            <person name="Wiegand S."/>
            <person name="Jogler M."/>
            <person name="Boedeker C."/>
            <person name="Pinto D."/>
            <person name="Vollmers J."/>
            <person name="Rivas-Marin E."/>
            <person name="Kohn T."/>
            <person name="Peeters S.H."/>
            <person name="Heuer A."/>
            <person name="Rast P."/>
            <person name="Oberbeckmann S."/>
            <person name="Bunk B."/>
            <person name="Jeske O."/>
            <person name="Meyerdierks A."/>
            <person name="Storesund J.E."/>
            <person name="Kallscheuer N."/>
            <person name="Luecker S."/>
            <person name="Lage O.M."/>
            <person name="Pohl T."/>
            <person name="Merkel B.J."/>
            <person name="Hornburger P."/>
            <person name="Mueller R.-W."/>
            <person name="Bruemmer F."/>
            <person name="Labrenz M."/>
            <person name="Spormann A.M."/>
            <person name="Op den Camp H."/>
            <person name="Overmann J."/>
            <person name="Amann R."/>
            <person name="Jetten M.S.M."/>
            <person name="Mascher T."/>
            <person name="Medema M.H."/>
            <person name="Devos D.P."/>
            <person name="Kaster A.-K."/>
            <person name="Ovreas L."/>
            <person name="Rohde M."/>
            <person name="Galperin M.Y."/>
            <person name="Jogler C."/>
        </authorList>
    </citation>
    <scope>NUCLEOTIDE SEQUENCE [LARGE SCALE GENOMIC DNA]</scope>
    <source>
        <strain evidence="2 3">FF011L</strain>
    </source>
</reference>
<gene>
    <name evidence="2" type="ORF">FF011L_02750</name>
</gene>
<dbReference type="AlphaFoldDB" id="A0A517M9I0"/>
<evidence type="ECO:0000313" key="3">
    <source>
        <dbReference type="Proteomes" id="UP000320672"/>
    </source>
</evidence>
<accession>A0A517M9I0</accession>
<proteinExistence type="predicted"/>
<dbReference type="RefSeq" id="WP_145349594.1">
    <property type="nucleotide sequence ID" value="NZ_CP036262.1"/>
</dbReference>
<feature type="compositionally biased region" description="Polar residues" evidence="1">
    <location>
        <begin position="39"/>
        <end position="58"/>
    </location>
</feature>
<dbReference type="OrthoDB" id="291353at2"/>
<protein>
    <submittedName>
        <fullName evidence="2">Uncharacterized protein</fullName>
    </submittedName>
</protein>
<sequence length="73" mass="8399">MLRSIKDAVLRYLTEMPDPRDVDAMSMTLHHCVRLVYPQPQSESISSTTPAEQRTANMKWNLDSPQPRFIKPA</sequence>
<dbReference type="Proteomes" id="UP000320672">
    <property type="component" value="Chromosome"/>
</dbReference>